<dbReference type="InterPro" id="IPR003593">
    <property type="entry name" value="AAA+_ATPase"/>
</dbReference>
<comment type="caution">
    <text evidence="5">The sequence shown here is derived from an EMBL/GenBank/DDBJ whole genome shotgun (WGS) entry which is preliminary data.</text>
</comment>
<keyword evidence="3 5" id="KW-0067">ATP-binding</keyword>
<keyword evidence="2" id="KW-0547">Nucleotide-binding</keyword>
<dbReference type="Gene3D" id="3.40.50.300">
    <property type="entry name" value="P-loop containing nucleotide triphosphate hydrolases"/>
    <property type="match status" value="1"/>
</dbReference>
<reference evidence="5 6" key="1">
    <citation type="journal article" date="2015" name="Stand. Genomic Sci.">
        <title>Genomic Encyclopedia of Bacterial and Archaeal Type Strains, Phase III: the genomes of soil and plant-associated and newly described type strains.</title>
        <authorList>
            <person name="Whitman W.B."/>
            <person name="Woyke T."/>
            <person name="Klenk H.P."/>
            <person name="Zhou Y."/>
            <person name="Lilburn T.G."/>
            <person name="Beck B.J."/>
            <person name="De Vos P."/>
            <person name="Vandamme P."/>
            <person name="Eisen J.A."/>
            <person name="Garrity G."/>
            <person name="Hugenholtz P."/>
            <person name="Kyrpides N.C."/>
        </authorList>
    </citation>
    <scope>NUCLEOTIDE SEQUENCE [LARGE SCALE GENOMIC DNA]</scope>
    <source>
        <strain evidence="5 6">RF6</strain>
    </source>
</reference>
<dbReference type="OrthoDB" id="9778572at2"/>
<dbReference type="SUPFAM" id="SSF52540">
    <property type="entry name" value="P-loop containing nucleoside triphosphate hydrolases"/>
    <property type="match status" value="1"/>
</dbReference>
<dbReference type="InterPro" id="IPR017871">
    <property type="entry name" value="ABC_transporter-like_CS"/>
</dbReference>
<dbReference type="GO" id="GO:0098796">
    <property type="term" value="C:membrane protein complex"/>
    <property type="evidence" value="ECO:0007669"/>
    <property type="project" value="UniProtKB-ARBA"/>
</dbReference>
<evidence type="ECO:0000259" key="4">
    <source>
        <dbReference type="PROSITE" id="PS50893"/>
    </source>
</evidence>
<dbReference type="PANTHER" id="PTHR24220">
    <property type="entry name" value="IMPORT ATP-BINDING PROTEIN"/>
    <property type="match status" value="1"/>
</dbReference>
<evidence type="ECO:0000256" key="2">
    <source>
        <dbReference type="ARBA" id="ARBA00022741"/>
    </source>
</evidence>
<dbReference type="PROSITE" id="PS50893">
    <property type="entry name" value="ABC_TRANSPORTER_2"/>
    <property type="match status" value="1"/>
</dbReference>
<dbReference type="PROSITE" id="PS00211">
    <property type="entry name" value="ABC_TRANSPORTER_1"/>
    <property type="match status" value="1"/>
</dbReference>
<accession>A0A4Q7TS46</accession>
<dbReference type="PANTHER" id="PTHR24220:SF86">
    <property type="entry name" value="ABC TRANSPORTER ABCH.1"/>
    <property type="match status" value="1"/>
</dbReference>
<feature type="domain" description="ABC transporter" evidence="4">
    <location>
        <begin position="12"/>
        <end position="230"/>
    </location>
</feature>
<dbReference type="GO" id="GO:0005886">
    <property type="term" value="C:plasma membrane"/>
    <property type="evidence" value="ECO:0007669"/>
    <property type="project" value="TreeGrafter"/>
</dbReference>
<gene>
    <name evidence="5" type="ORF">EV139_2636</name>
</gene>
<keyword evidence="6" id="KW-1185">Reference proteome</keyword>
<proteinExistence type="predicted"/>
<name>A0A4Q7TS46_9MICO</name>
<evidence type="ECO:0000256" key="3">
    <source>
        <dbReference type="ARBA" id="ARBA00022840"/>
    </source>
</evidence>
<dbReference type="CDD" id="cd03255">
    <property type="entry name" value="ABC_MJ0796_LolCDE_FtsE"/>
    <property type="match status" value="1"/>
</dbReference>
<dbReference type="GO" id="GO:0005524">
    <property type="term" value="F:ATP binding"/>
    <property type="evidence" value="ECO:0007669"/>
    <property type="project" value="UniProtKB-KW"/>
</dbReference>
<dbReference type="InterPro" id="IPR015854">
    <property type="entry name" value="ABC_transpr_LolD-like"/>
</dbReference>
<dbReference type="SMART" id="SM00382">
    <property type="entry name" value="AAA"/>
    <property type="match status" value="1"/>
</dbReference>
<dbReference type="InterPro" id="IPR027417">
    <property type="entry name" value="P-loop_NTPase"/>
</dbReference>
<dbReference type="InterPro" id="IPR017911">
    <property type="entry name" value="MacB-like_ATP-bd"/>
</dbReference>
<dbReference type="AlphaFoldDB" id="A0A4Q7TS46"/>
<dbReference type="Proteomes" id="UP000291832">
    <property type="component" value="Unassembled WGS sequence"/>
</dbReference>
<keyword evidence="1" id="KW-0813">Transport</keyword>
<dbReference type="Pfam" id="PF00005">
    <property type="entry name" value="ABC_tran"/>
    <property type="match status" value="1"/>
</dbReference>
<sequence length="231" mass="24893">MMTRLDPTVPVVDAVDLTKIFPGPPAVNALRGVDLRIAHNDYLAIVGPSGSGKSTILNMLGLLDRPTSGALRFGGVATETMSEDARAALRSEHIGFVFQAFHLLSRRTVLENVMLAAMYAPVPRAEREERARAALDRVGLSHRVSFTPATLSGGERQRVAIARAVCTSPGLLLADEPTGNLDRNSSDSVMELFEELNADGIAIVIITHDDDVAQRAARRIRISDGTLQELT</sequence>
<dbReference type="GO" id="GO:0016887">
    <property type="term" value="F:ATP hydrolysis activity"/>
    <property type="evidence" value="ECO:0007669"/>
    <property type="project" value="InterPro"/>
</dbReference>
<dbReference type="RefSeq" id="WP_130454788.1">
    <property type="nucleotide sequence ID" value="NZ_QYAG01000002.1"/>
</dbReference>
<dbReference type="EMBL" id="SHKI01000006">
    <property type="protein sequence ID" value="RZT62927.1"/>
    <property type="molecule type" value="Genomic_DNA"/>
</dbReference>
<dbReference type="InterPro" id="IPR003439">
    <property type="entry name" value="ABC_transporter-like_ATP-bd"/>
</dbReference>
<organism evidence="5 6">
    <name type="scientific">Leucobacter luti</name>
    <dbReference type="NCBI Taxonomy" id="340320"/>
    <lineage>
        <taxon>Bacteria</taxon>
        <taxon>Bacillati</taxon>
        <taxon>Actinomycetota</taxon>
        <taxon>Actinomycetes</taxon>
        <taxon>Micrococcales</taxon>
        <taxon>Microbacteriaceae</taxon>
        <taxon>Leucobacter</taxon>
    </lineage>
</organism>
<evidence type="ECO:0000313" key="5">
    <source>
        <dbReference type="EMBL" id="RZT62927.1"/>
    </source>
</evidence>
<dbReference type="FunFam" id="3.40.50.300:FF:000032">
    <property type="entry name" value="Export ABC transporter ATP-binding protein"/>
    <property type="match status" value="1"/>
</dbReference>
<dbReference type="GO" id="GO:0022857">
    <property type="term" value="F:transmembrane transporter activity"/>
    <property type="evidence" value="ECO:0007669"/>
    <property type="project" value="TreeGrafter"/>
</dbReference>
<evidence type="ECO:0000313" key="6">
    <source>
        <dbReference type="Proteomes" id="UP000291832"/>
    </source>
</evidence>
<protein>
    <submittedName>
        <fullName evidence="5">Putative ABC transport system ATP-binding protein</fullName>
    </submittedName>
</protein>
<evidence type="ECO:0000256" key="1">
    <source>
        <dbReference type="ARBA" id="ARBA00022448"/>
    </source>
</evidence>